<protein>
    <recommendedName>
        <fullName evidence="4">Poly(3-hydroxyalkanoate) depolymerase C</fullName>
    </recommendedName>
</protein>
<accession>A0A226ERN6</accession>
<evidence type="ECO:0008006" key="4">
    <source>
        <dbReference type="Google" id="ProtNLM"/>
    </source>
</evidence>
<evidence type="ECO:0000256" key="1">
    <source>
        <dbReference type="SAM" id="SignalP"/>
    </source>
</evidence>
<gene>
    <name evidence="2" type="ORF">Fcan01_06033</name>
</gene>
<dbReference type="InterPro" id="IPR029058">
    <property type="entry name" value="AB_hydrolase_fold"/>
</dbReference>
<dbReference type="OrthoDB" id="6020543at2759"/>
<feature type="chain" id="PRO_5012578779" description="Poly(3-hydroxyalkanoate) depolymerase C" evidence="1">
    <location>
        <begin position="23"/>
        <end position="364"/>
    </location>
</feature>
<name>A0A226ERN6_FOLCA</name>
<dbReference type="PANTHER" id="PTHR42972">
    <property type="entry name" value="TOL-PAL SYSTEM PROTEIN TOLB"/>
    <property type="match status" value="1"/>
</dbReference>
<dbReference type="PANTHER" id="PTHR42972:SF8">
    <property type="entry name" value="POLYHYDROXYBUTYRATE DEPOLYMERASE"/>
    <property type="match status" value="1"/>
</dbReference>
<dbReference type="Proteomes" id="UP000198287">
    <property type="component" value="Unassembled WGS sequence"/>
</dbReference>
<sequence>MNFKNFVVIWTIFFVAFRSCSARRAKIHRLEKLNVNPNLVTISGFSSGAAQAMQFHIAHSSKLLGVGIFSGVPYMYGHDRSREDFFVTDPGNFNISLATDFAKNYEKEHLIDPLHHLNNSRVYIYHGTKDSTVYHGCGRAIETIYSNLSRSIISKLDALPAEHGMASDNSGGPCGMVNVGQYLVNNCKYSGVYEMFNHLYGEDALVKPNGTMGTVPLRGRFYEFDQSEFFDKKGFFSKSAGMDDVGFAYIPSRCSVPEKDVIDDNSTAIYKPYCKLAIALHGCTQTRQTYGDKFPRTTGYLEVAELNDIIVIFPQTKRSVYNPRNLSGCWDWMGFTGKQYGTQNGLQIKVIRKILSRALGEDTL</sequence>
<evidence type="ECO:0000313" key="3">
    <source>
        <dbReference type="Proteomes" id="UP000198287"/>
    </source>
</evidence>
<proteinExistence type="predicted"/>
<keyword evidence="1" id="KW-0732">Signal</keyword>
<comment type="caution">
    <text evidence="2">The sequence shown here is derived from an EMBL/GenBank/DDBJ whole genome shotgun (WGS) entry which is preliminary data.</text>
</comment>
<dbReference type="AlphaFoldDB" id="A0A226ERN6"/>
<evidence type="ECO:0000313" key="2">
    <source>
        <dbReference type="EMBL" id="OXA60169.1"/>
    </source>
</evidence>
<dbReference type="EMBL" id="LNIX01000002">
    <property type="protein sequence ID" value="OXA60169.1"/>
    <property type="molecule type" value="Genomic_DNA"/>
</dbReference>
<dbReference type="OMA" id="DKFPRTT"/>
<feature type="signal peptide" evidence="1">
    <location>
        <begin position="1"/>
        <end position="22"/>
    </location>
</feature>
<reference evidence="2 3" key="1">
    <citation type="submission" date="2015-12" db="EMBL/GenBank/DDBJ databases">
        <title>The genome of Folsomia candida.</title>
        <authorList>
            <person name="Faddeeva A."/>
            <person name="Derks M.F."/>
            <person name="Anvar Y."/>
            <person name="Smit S."/>
            <person name="Van Straalen N."/>
            <person name="Roelofs D."/>
        </authorList>
    </citation>
    <scope>NUCLEOTIDE SEQUENCE [LARGE SCALE GENOMIC DNA]</scope>
    <source>
        <strain evidence="2 3">VU population</strain>
        <tissue evidence="2">Whole body</tissue>
    </source>
</reference>
<dbReference type="SUPFAM" id="SSF53474">
    <property type="entry name" value="alpha/beta-Hydrolases"/>
    <property type="match status" value="1"/>
</dbReference>
<dbReference type="Gene3D" id="3.40.50.1820">
    <property type="entry name" value="alpha/beta hydrolase"/>
    <property type="match status" value="1"/>
</dbReference>
<keyword evidence="3" id="KW-1185">Reference proteome</keyword>
<organism evidence="2 3">
    <name type="scientific">Folsomia candida</name>
    <name type="common">Springtail</name>
    <dbReference type="NCBI Taxonomy" id="158441"/>
    <lineage>
        <taxon>Eukaryota</taxon>
        <taxon>Metazoa</taxon>
        <taxon>Ecdysozoa</taxon>
        <taxon>Arthropoda</taxon>
        <taxon>Hexapoda</taxon>
        <taxon>Collembola</taxon>
        <taxon>Entomobryomorpha</taxon>
        <taxon>Isotomoidea</taxon>
        <taxon>Isotomidae</taxon>
        <taxon>Proisotominae</taxon>
        <taxon>Folsomia</taxon>
    </lineage>
</organism>